<organism evidence="1 2">
    <name type="scientific">Trichostrongylus colubriformis</name>
    <name type="common">Black scour worm</name>
    <dbReference type="NCBI Taxonomy" id="6319"/>
    <lineage>
        <taxon>Eukaryota</taxon>
        <taxon>Metazoa</taxon>
        <taxon>Ecdysozoa</taxon>
        <taxon>Nematoda</taxon>
        <taxon>Chromadorea</taxon>
        <taxon>Rhabditida</taxon>
        <taxon>Rhabditina</taxon>
        <taxon>Rhabditomorpha</taxon>
        <taxon>Strongyloidea</taxon>
        <taxon>Trichostrongylidae</taxon>
        <taxon>Trichostrongylus</taxon>
    </lineage>
</organism>
<dbReference type="AlphaFoldDB" id="A0AAN8FXG0"/>
<feature type="non-terminal residue" evidence="1">
    <location>
        <position position="44"/>
    </location>
</feature>
<protein>
    <submittedName>
        <fullName evidence="1">Uncharacterized protein</fullName>
    </submittedName>
</protein>
<reference evidence="1 2" key="1">
    <citation type="submission" date="2019-10" db="EMBL/GenBank/DDBJ databases">
        <title>Assembly and Annotation for the nematode Trichostrongylus colubriformis.</title>
        <authorList>
            <person name="Martin J."/>
        </authorList>
    </citation>
    <scope>NUCLEOTIDE SEQUENCE [LARGE SCALE GENOMIC DNA]</scope>
    <source>
        <strain evidence="1">G859</strain>
        <tissue evidence="1">Whole worm</tissue>
    </source>
</reference>
<gene>
    <name evidence="1" type="ORF">GCK32_022260</name>
</gene>
<sequence>MQKLHELAARGTDSDADNTLALQFLLNNYRDVVSNPVQRAESWL</sequence>
<proteinExistence type="predicted"/>
<keyword evidence="2" id="KW-1185">Reference proteome</keyword>
<accession>A0AAN8FXG0</accession>
<dbReference type="EMBL" id="WIXE01000899">
    <property type="protein sequence ID" value="KAK5986205.1"/>
    <property type="molecule type" value="Genomic_DNA"/>
</dbReference>
<evidence type="ECO:0000313" key="2">
    <source>
        <dbReference type="Proteomes" id="UP001331761"/>
    </source>
</evidence>
<dbReference type="Proteomes" id="UP001331761">
    <property type="component" value="Unassembled WGS sequence"/>
</dbReference>
<comment type="caution">
    <text evidence="1">The sequence shown here is derived from an EMBL/GenBank/DDBJ whole genome shotgun (WGS) entry which is preliminary data.</text>
</comment>
<name>A0AAN8FXG0_TRICO</name>
<evidence type="ECO:0000313" key="1">
    <source>
        <dbReference type="EMBL" id="KAK5986205.1"/>
    </source>
</evidence>